<dbReference type="InterPro" id="IPR036249">
    <property type="entry name" value="Thioredoxin-like_sf"/>
</dbReference>
<reference evidence="5 6" key="1">
    <citation type="journal article" date="2019" name="Int. J. Syst. Evol. Microbiol.">
        <title>The Global Catalogue of Microorganisms (GCM) 10K type strain sequencing project: providing services to taxonomists for standard genome sequencing and annotation.</title>
        <authorList>
            <consortium name="The Broad Institute Genomics Platform"/>
            <consortium name="The Broad Institute Genome Sequencing Center for Infectious Disease"/>
            <person name="Wu L."/>
            <person name="Ma J."/>
        </authorList>
    </citation>
    <scope>NUCLEOTIDE SEQUENCE [LARGE SCALE GENOMIC DNA]</scope>
    <source>
        <strain evidence="5 6">JCM 13378</strain>
    </source>
</reference>
<evidence type="ECO:0000256" key="3">
    <source>
        <dbReference type="PROSITE-ProRule" id="PRU01282"/>
    </source>
</evidence>
<dbReference type="InterPro" id="IPR006660">
    <property type="entry name" value="Arsenate_reductase-like"/>
</dbReference>
<evidence type="ECO:0000313" key="6">
    <source>
        <dbReference type="Proteomes" id="UP001501757"/>
    </source>
</evidence>
<evidence type="ECO:0000256" key="1">
    <source>
        <dbReference type="ARBA" id="ARBA00007198"/>
    </source>
</evidence>
<name>A0ABN0WTZ8_9ALTE</name>
<dbReference type="Pfam" id="PF03960">
    <property type="entry name" value="ArsC"/>
    <property type="match status" value="1"/>
</dbReference>
<protein>
    <recommendedName>
        <fullName evidence="4">Arsenate reductase</fullName>
        <ecNumber evidence="4">1.20.4.1</ecNumber>
    </recommendedName>
</protein>
<comment type="caution">
    <text evidence="5">The sequence shown here is derived from an EMBL/GenBank/DDBJ whole genome shotgun (WGS) entry which is preliminary data.</text>
</comment>
<evidence type="ECO:0000256" key="2">
    <source>
        <dbReference type="ARBA" id="ARBA00023002"/>
    </source>
</evidence>
<evidence type="ECO:0000256" key="4">
    <source>
        <dbReference type="RuleBase" id="RU362029"/>
    </source>
</evidence>
<keyword evidence="6" id="KW-1185">Reference proteome</keyword>
<dbReference type="Proteomes" id="UP001501757">
    <property type="component" value="Unassembled WGS sequence"/>
</dbReference>
<gene>
    <name evidence="5" type="primary">arsC</name>
    <name evidence="5" type="ORF">GCM10009092_08810</name>
</gene>
<dbReference type="PANTHER" id="PTHR30041:SF4">
    <property type="entry name" value="ARSENATE REDUCTASE"/>
    <property type="match status" value="1"/>
</dbReference>
<keyword evidence="2 4" id="KW-0560">Oxidoreductase</keyword>
<dbReference type="CDD" id="cd03034">
    <property type="entry name" value="ArsC_ArsC"/>
    <property type="match status" value="1"/>
</dbReference>
<dbReference type="PROSITE" id="PS51353">
    <property type="entry name" value="ARSC"/>
    <property type="match status" value="1"/>
</dbReference>
<dbReference type="InterPro" id="IPR006659">
    <property type="entry name" value="Arsenate_reductase"/>
</dbReference>
<dbReference type="EC" id="1.20.4.1" evidence="4"/>
<dbReference type="NCBIfam" id="TIGR00014">
    <property type="entry name" value="arsC"/>
    <property type="match status" value="1"/>
</dbReference>
<organism evidence="5 6">
    <name type="scientific">Bowmanella denitrificans</name>
    <dbReference type="NCBI Taxonomy" id="366582"/>
    <lineage>
        <taxon>Bacteria</taxon>
        <taxon>Pseudomonadati</taxon>
        <taxon>Pseudomonadota</taxon>
        <taxon>Gammaproteobacteria</taxon>
        <taxon>Alteromonadales</taxon>
        <taxon>Alteromonadaceae</taxon>
        <taxon>Bowmanella</taxon>
    </lineage>
</organism>
<evidence type="ECO:0000313" key="5">
    <source>
        <dbReference type="EMBL" id="GAA0346581.1"/>
    </source>
</evidence>
<comment type="similarity">
    <text evidence="1 3 4">Belongs to the ArsC family.</text>
</comment>
<dbReference type="EMBL" id="BAAAEI010000006">
    <property type="protein sequence ID" value="GAA0346581.1"/>
    <property type="molecule type" value="Genomic_DNA"/>
</dbReference>
<dbReference type="RefSeq" id="WP_343842240.1">
    <property type="nucleotide sequence ID" value="NZ_BAAAEI010000006.1"/>
</dbReference>
<sequence>MSKITLLHNPRCSKSRQALQLIQENNLQVDVVEYLKAPLSPAQLAELQKKLGLQDVRDMMRSKEDIYKELGLNDSAMTNEQLHAAIAEHPILLERPIAILGNQARIGRPPELVLELI</sequence>
<comment type="catalytic activity">
    <reaction evidence="4">
        <text>[glutaredoxin]-dithiol + arsenate + glutathione + H(+) = glutathionyl-S-S-[glutaredoxin] + arsenite + H2O</text>
        <dbReference type="Rhea" id="RHEA:22016"/>
        <dbReference type="Rhea" id="RHEA-COMP:10729"/>
        <dbReference type="Rhea" id="RHEA-COMP:17668"/>
        <dbReference type="ChEBI" id="CHEBI:15377"/>
        <dbReference type="ChEBI" id="CHEBI:15378"/>
        <dbReference type="ChEBI" id="CHEBI:29242"/>
        <dbReference type="ChEBI" id="CHEBI:29950"/>
        <dbReference type="ChEBI" id="CHEBI:48597"/>
        <dbReference type="ChEBI" id="CHEBI:57925"/>
        <dbReference type="ChEBI" id="CHEBI:146199"/>
        <dbReference type="EC" id="1.20.4.1"/>
    </reaction>
</comment>
<dbReference type="SUPFAM" id="SSF52833">
    <property type="entry name" value="Thioredoxin-like"/>
    <property type="match status" value="1"/>
</dbReference>
<dbReference type="Gene3D" id="3.40.30.10">
    <property type="entry name" value="Glutaredoxin"/>
    <property type="match status" value="1"/>
</dbReference>
<dbReference type="PANTHER" id="PTHR30041">
    <property type="entry name" value="ARSENATE REDUCTASE"/>
    <property type="match status" value="1"/>
</dbReference>
<accession>A0ABN0WTZ8</accession>
<proteinExistence type="inferred from homology"/>